<evidence type="ECO:0000313" key="5">
    <source>
        <dbReference type="EMBL" id="TCD70180.1"/>
    </source>
</evidence>
<dbReference type="InterPro" id="IPR051911">
    <property type="entry name" value="SDR_oxidoreductase"/>
</dbReference>
<sequence length="289" mass="32102">MTVTQQPKVWFVTGSSTGLGRCLVEYLLTKGENVVATLRKPEVLNDLKATYPSTQLLILRLDISKLEEIEAAFDKVKQVFGRLDVVVNNAGYGIIGEMEDTPEDVARTMYDCNFWGTTNISRRAVKFFRDVNKPAAGGRLLNISSMAGVRPFPMTGYYSSSKFAIECFTQALSQEIDPDWNIKITLIELGGFKTNGRESAVELPLNPAYNKPTLPSVIFRDYLAKGDNNGGDPMKAVAKWYEVAQLPDPPMRLVLGQDAIAMVRAQIETLTKDVDASESWSKDLAFDKQ</sequence>
<dbReference type="SUPFAM" id="SSF51735">
    <property type="entry name" value="NAD(P)-binding Rossmann-fold domains"/>
    <property type="match status" value="1"/>
</dbReference>
<evidence type="ECO:0000313" key="6">
    <source>
        <dbReference type="Proteomes" id="UP000292702"/>
    </source>
</evidence>
<evidence type="ECO:0008006" key="7">
    <source>
        <dbReference type="Google" id="ProtNLM"/>
    </source>
</evidence>
<dbReference type="PRINTS" id="PR00080">
    <property type="entry name" value="SDRFAMILY"/>
</dbReference>
<dbReference type="PRINTS" id="PR00081">
    <property type="entry name" value="GDHRDH"/>
</dbReference>
<comment type="caution">
    <text evidence="5">The sequence shown here is derived from an EMBL/GenBank/DDBJ whole genome shotgun (WGS) entry which is preliminary data.</text>
</comment>
<dbReference type="InterPro" id="IPR020904">
    <property type="entry name" value="Sc_DH/Rdtase_CS"/>
</dbReference>
<evidence type="ECO:0000256" key="4">
    <source>
        <dbReference type="RuleBase" id="RU000363"/>
    </source>
</evidence>
<keyword evidence="2" id="KW-0521">NADP</keyword>
<evidence type="ECO:0000256" key="1">
    <source>
        <dbReference type="ARBA" id="ARBA00006484"/>
    </source>
</evidence>
<evidence type="ECO:0000256" key="3">
    <source>
        <dbReference type="ARBA" id="ARBA00023002"/>
    </source>
</evidence>
<dbReference type="AlphaFoldDB" id="A0A4R0RN17"/>
<evidence type="ECO:0000256" key="2">
    <source>
        <dbReference type="ARBA" id="ARBA00022857"/>
    </source>
</evidence>
<dbReference type="PROSITE" id="PS00061">
    <property type="entry name" value="ADH_SHORT"/>
    <property type="match status" value="1"/>
</dbReference>
<dbReference type="PANTHER" id="PTHR43976">
    <property type="entry name" value="SHORT CHAIN DEHYDROGENASE"/>
    <property type="match status" value="1"/>
</dbReference>
<comment type="similarity">
    <text evidence="1 4">Belongs to the short-chain dehydrogenases/reductases (SDR) family.</text>
</comment>
<dbReference type="InterPro" id="IPR002347">
    <property type="entry name" value="SDR_fam"/>
</dbReference>
<accession>A0A4R0RN17</accession>
<dbReference type="STRING" id="92696.A0A4R0RN17"/>
<dbReference type="EMBL" id="RWJN01000026">
    <property type="protein sequence ID" value="TCD70180.1"/>
    <property type="molecule type" value="Genomic_DNA"/>
</dbReference>
<keyword evidence="3" id="KW-0560">Oxidoreductase</keyword>
<dbReference type="Proteomes" id="UP000292702">
    <property type="component" value="Unassembled WGS sequence"/>
</dbReference>
<protein>
    <recommendedName>
        <fullName evidence="7">NAD(P)-binding protein</fullName>
    </recommendedName>
</protein>
<dbReference type="Gene3D" id="3.40.50.720">
    <property type="entry name" value="NAD(P)-binding Rossmann-like Domain"/>
    <property type="match status" value="1"/>
</dbReference>
<keyword evidence="6" id="KW-1185">Reference proteome</keyword>
<dbReference type="Pfam" id="PF00106">
    <property type="entry name" value="adh_short"/>
    <property type="match status" value="1"/>
</dbReference>
<name>A0A4R0RN17_9APHY</name>
<proteinExistence type="inferred from homology"/>
<dbReference type="OrthoDB" id="1274115at2759"/>
<gene>
    <name evidence="5" type="ORF">EIP91_004650</name>
</gene>
<dbReference type="PANTHER" id="PTHR43976:SF16">
    <property type="entry name" value="SHORT-CHAIN DEHYDROGENASE_REDUCTASE FAMILY PROTEIN"/>
    <property type="match status" value="1"/>
</dbReference>
<organism evidence="5 6">
    <name type="scientific">Steccherinum ochraceum</name>
    <dbReference type="NCBI Taxonomy" id="92696"/>
    <lineage>
        <taxon>Eukaryota</taxon>
        <taxon>Fungi</taxon>
        <taxon>Dikarya</taxon>
        <taxon>Basidiomycota</taxon>
        <taxon>Agaricomycotina</taxon>
        <taxon>Agaricomycetes</taxon>
        <taxon>Polyporales</taxon>
        <taxon>Steccherinaceae</taxon>
        <taxon>Steccherinum</taxon>
    </lineage>
</organism>
<dbReference type="CDD" id="cd05374">
    <property type="entry name" value="17beta-HSD-like_SDR_c"/>
    <property type="match status" value="1"/>
</dbReference>
<reference evidence="5 6" key="1">
    <citation type="submission" date="2018-11" db="EMBL/GenBank/DDBJ databases">
        <title>Genome assembly of Steccherinum ochraceum LE-BIN_3174, the white-rot fungus of the Steccherinaceae family (The Residual Polyporoid clade, Polyporales, Basidiomycota).</title>
        <authorList>
            <person name="Fedorova T.V."/>
            <person name="Glazunova O.A."/>
            <person name="Landesman E.O."/>
            <person name="Moiseenko K.V."/>
            <person name="Psurtseva N.V."/>
            <person name="Savinova O.S."/>
            <person name="Shakhova N.V."/>
            <person name="Tyazhelova T.V."/>
            <person name="Vasina D.V."/>
        </authorList>
    </citation>
    <scope>NUCLEOTIDE SEQUENCE [LARGE SCALE GENOMIC DNA]</scope>
    <source>
        <strain evidence="5 6">LE-BIN_3174</strain>
    </source>
</reference>
<dbReference type="GO" id="GO:0016491">
    <property type="term" value="F:oxidoreductase activity"/>
    <property type="evidence" value="ECO:0007669"/>
    <property type="project" value="UniProtKB-KW"/>
</dbReference>
<dbReference type="InterPro" id="IPR036291">
    <property type="entry name" value="NAD(P)-bd_dom_sf"/>
</dbReference>